<evidence type="ECO:0000256" key="2">
    <source>
        <dbReference type="ARBA" id="ARBA00023125"/>
    </source>
</evidence>
<accession>A0ABT9NKR5</accession>
<comment type="caution">
    <text evidence="6">The sequence shown here is derived from an EMBL/GenBank/DDBJ whole genome shotgun (WGS) entry which is preliminary data.</text>
</comment>
<protein>
    <submittedName>
        <fullName evidence="6">AcrR family transcriptional regulator</fullName>
    </submittedName>
</protein>
<dbReference type="InterPro" id="IPR001647">
    <property type="entry name" value="HTH_TetR"/>
</dbReference>
<name>A0ABT9NKR5_9ACTN</name>
<dbReference type="Pfam" id="PF17754">
    <property type="entry name" value="TetR_C_14"/>
    <property type="match status" value="1"/>
</dbReference>
<dbReference type="Gene3D" id="1.10.357.10">
    <property type="entry name" value="Tetracycline Repressor, domain 2"/>
    <property type="match status" value="1"/>
</dbReference>
<dbReference type="PANTHER" id="PTHR30055">
    <property type="entry name" value="HTH-TYPE TRANSCRIPTIONAL REGULATOR RUTR"/>
    <property type="match status" value="1"/>
</dbReference>
<dbReference type="InterPro" id="IPR050109">
    <property type="entry name" value="HTH-type_TetR-like_transc_reg"/>
</dbReference>
<keyword evidence="1" id="KW-0805">Transcription regulation</keyword>
<evidence type="ECO:0000256" key="1">
    <source>
        <dbReference type="ARBA" id="ARBA00023015"/>
    </source>
</evidence>
<feature type="domain" description="HTH tetR-type" evidence="5">
    <location>
        <begin position="14"/>
        <end position="74"/>
    </location>
</feature>
<proteinExistence type="predicted"/>
<evidence type="ECO:0000313" key="6">
    <source>
        <dbReference type="EMBL" id="MDP9820814.1"/>
    </source>
</evidence>
<dbReference type="Proteomes" id="UP001240447">
    <property type="component" value="Unassembled WGS sequence"/>
</dbReference>
<feature type="DNA-binding region" description="H-T-H motif" evidence="4">
    <location>
        <begin position="37"/>
        <end position="56"/>
    </location>
</feature>
<dbReference type="SUPFAM" id="SSF46689">
    <property type="entry name" value="Homeodomain-like"/>
    <property type="match status" value="1"/>
</dbReference>
<dbReference type="EMBL" id="JAUSQM010000001">
    <property type="protein sequence ID" value="MDP9820814.1"/>
    <property type="molecule type" value="Genomic_DNA"/>
</dbReference>
<evidence type="ECO:0000256" key="4">
    <source>
        <dbReference type="PROSITE-ProRule" id="PRU00335"/>
    </source>
</evidence>
<keyword evidence="7" id="KW-1185">Reference proteome</keyword>
<evidence type="ECO:0000259" key="5">
    <source>
        <dbReference type="PROSITE" id="PS50977"/>
    </source>
</evidence>
<keyword evidence="2 4" id="KW-0238">DNA-binding</keyword>
<dbReference type="PANTHER" id="PTHR30055:SF238">
    <property type="entry name" value="MYCOFACTOCIN BIOSYNTHESIS TRANSCRIPTIONAL REGULATOR MFTR-RELATED"/>
    <property type="match status" value="1"/>
</dbReference>
<dbReference type="Pfam" id="PF00440">
    <property type="entry name" value="TetR_N"/>
    <property type="match status" value="1"/>
</dbReference>
<dbReference type="InterPro" id="IPR041347">
    <property type="entry name" value="MftR_C"/>
</dbReference>
<dbReference type="InterPro" id="IPR009057">
    <property type="entry name" value="Homeodomain-like_sf"/>
</dbReference>
<keyword evidence="3" id="KW-0804">Transcription</keyword>
<sequence length="231" mass="25145">MTEHSPGRREQRKAALRQAVRDAGWQLVVDRGYESVTVDDIASAAGTSTATFYRHFSGKEEVLTRRWLSPERLAELAPHIDKTQGLAVAVASLFRAYATMAAGYQVDVVTRLKVINLDMGLEIAMARGRQEDIETLAELFGEISGQPPGSLAMRLAASLTASARITAMSRWAELDGQLPLDTLLDEVAKTLAATLDNCETARRRFMDTVEAPVAPDIGELVVQAGCGAMRR</sequence>
<evidence type="ECO:0000313" key="7">
    <source>
        <dbReference type="Proteomes" id="UP001240447"/>
    </source>
</evidence>
<gene>
    <name evidence="6" type="ORF">J2S59_000623</name>
</gene>
<reference evidence="6 7" key="1">
    <citation type="submission" date="2023-07" db="EMBL/GenBank/DDBJ databases">
        <title>Sequencing the genomes of 1000 actinobacteria strains.</title>
        <authorList>
            <person name="Klenk H.-P."/>
        </authorList>
    </citation>
    <scope>NUCLEOTIDE SEQUENCE [LARGE SCALE GENOMIC DNA]</scope>
    <source>
        <strain evidence="6 7">GD13</strain>
    </source>
</reference>
<dbReference type="RefSeq" id="WP_068125241.1">
    <property type="nucleotide sequence ID" value="NZ_CCXJ01000825.2"/>
</dbReference>
<organism evidence="6 7">
    <name type="scientific">Nocardioides massiliensis</name>
    <dbReference type="NCBI Taxonomy" id="1325935"/>
    <lineage>
        <taxon>Bacteria</taxon>
        <taxon>Bacillati</taxon>
        <taxon>Actinomycetota</taxon>
        <taxon>Actinomycetes</taxon>
        <taxon>Propionibacteriales</taxon>
        <taxon>Nocardioidaceae</taxon>
        <taxon>Nocardioides</taxon>
    </lineage>
</organism>
<dbReference type="PROSITE" id="PS50977">
    <property type="entry name" value="HTH_TETR_2"/>
    <property type="match status" value="1"/>
</dbReference>
<evidence type="ECO:0000256" key="3">
    <source>
        <dbReference type="ARBA" id="ARBA00023163"/>
    </source>
</evidence>
<dbReference type="PRINTS" id="PR00455">
    <property type="entry name" value="HTHTETR"/>
</dbReference>